<comment type="subunit">
    <text evidence="3 13">Monomer.</text>
</comment>
<dbReference type="Proteomes" id="UP000297890">
    <property type="component" value="Unassembled WGS sequence"/>
</dbReference>
<evidence type="ECO:0000256" key="1">
    <source>
        <dbReference type="ARBA" id="ARBA00004496"/>
    </source>
</evidence>
<comment type="function">
    <text evidence="13">Transfers and isomerizes the ribose moiety from AdoMet to the 7-aminomethyl group of 7-deazaguanine (preQ1-tRNA) to give epoxyqueuosine (oQ-tRNA).</text>
</comment>
<evidence type="ECO:0000313" key="14">
    <source>
        <dbReference type="EMBL" id="TFZ82648.1"/>
    </source>
</evidence>
<dbReference type="SUPFAM" id="SSF111337">
    <property type="entry name" value="QueA-like"/>
    <property type="match status" value="1"/>
</dbReference>
<dbReference type="NCBIfam" id="TIGR00113">
    <property type="entry name" value="queA"/>
    <property type="match status" value="1"/>
</dbReference>
<evidence type="ECO:0000313" key="15">
    <source>
        <dbReference type="Proteomes" id="UP000297890"/>
    </source>
</evidence>
<evidence type="ECO:0000256" key="8">
    <source>
        <dbReference type="ARBA" id="ARBA00052751"/>
    </source>
</evidence>
<name>A0A4Z0FAY6_9GAMM</name>
<evidence type="ECO:0000256" key="7">
    <source>
        <dbReference type="ARBA" id="ARBA00022785"/>
    </source>
</evidence>
<dbReference type="FunFam" id="3.40.1780.10:FF:000001">
    <property type="entry name" value="S-adenosylmethionine:tRNA ribosyltransferase-isomerase"/>
    <property type="match status" value="1"/>
</dbReference>
<dbReference type="RefSeq" id="WP_135281635.1">
    <property type="nucleotide sequence ID" value="NZ_SRIO01000007.1"/>
</dbReference>
<dbReference type="GO" id="GO:0005737">
    <property type="term" value="C:cytoplasm"/>
    <property type="evidence" value="ECO:0007669"/>
    <property type="project" value="UniProtKB-SubCell"/>
</dbReference>
<keyword evidence="7 13" id="KW-0671">Queuosine biosynthesis</keyword>
<comment type="subcellular location">
    <subcellularLocation>
        <location evidence="1 13">Cytoplasm</location>
    </subcellularLocation>
</comment>
<comment type="similarity">
    <text evidence="9 13">Belongs to the QueA family.</text>
</comment>
<reference evidence="14 15" key="1">
    <citation type="journal article" date="2019" name="ISME J.">
        <title>Candidatus Macondimonas diazotrophica, a novel gammaproteobacterial genus dominating crude-oil-contaminated coastal sediments.</title>
        <authorList>
            <person name="Karthikeyan S."/>
            <person name="Konstantinidis K."/>
        </authorList>
    </citation>
    <scope>NUCLEOTIDE SEQUENCE [LARGE SCALE GENOMIC DNA]</scope>
    <source>
        <strain evidence="14 15">KTK01</strain>
    </source>
</reference>
<keyword evidence="14" id="KW-0328">Glycosyltransferase</keyword>
<sequence>MQAADFDFYLPPEQVAQSPLPDRAAARLLCLEGTSGHWQDRQIRDIPALLLPGDLLVLNDTRVIPARLFGTKSTGGAVELLIERVIDARRAFAHVRASKFPRAGTRIELTGGGALVIGERHDSLVEVAVDGDESLPTLLERVGHTPLPPYIQRPDTAMDRERYQTVFSTHPGAVAAPTAGLHFDQALLDQVVSAGVRLGRLTLHVGAGTFQPVRAEQLAEHQLHAEQVEVSAELCAQIAETRARGGRVVAVGTTVVRALETAAESGELLPYRGETRLFIHPGRNFRFKVVDTLMTNFHLPRSTLLMLVCAFAGREAVLAAYAHAVMSGYRFYSYGDAMWITPAAGVRA</sequence>
<evidence type="ECO:0000256" key="9">
    <source>
        <dbReference type="ARBA" id="ARBA00061210"/>
    </source>
</evidence>
<comment type="pathway">
    <text evidence="2 13">tRNA modification; tRNA-queuosine biosynthesis.</text>
</comment>
<evidence type="ECO:0000256" key="11">
    <source>
        <dbReference type="ARBA" id="ARBA00069325"/>
    </source>
</evidence>
<comment type="catalytic activity">
    <reaction evidence="8 13">
        <text>7-aminomethyl-7-carbaguanosine(34) in tRNA + S-adenosyl-L-methionine = epoxyqueuosine(34) in tRNA + adenine + L-methionine + 2 H(+)</text>
        <dbReference type="Rhea" id="RHEA:32155"/>
        <dbReference type="Rhea" id="RHEA-COMP:10342"/>
        <dbReference type="Rhea" id="RHEA-COMP:18582"/>
        <dbReference type="ChEBI" id="CHEBI:15378"/>
        <dbReference type="ChEBI" id="CHEBI:16708"/>
        <dbReference type="ChEBI" id="CHEBI:57844"/>
        <dbReference type="ChEBI" id="CHEBI:59789"/>
        <dbReference type="ChEBI" id="CHEBI:82833"/>
        <dbReference type="ChEBI" id="CHEBI:194443"/>
        <dbReference type="EC" id="2.4.99.17"/>
    </reaction>
</comment>
<dbReference type="NCBIfam" id="NF001140">
    <property type="entry name" value="PRK00147.1"/>
    <property type="match status" value="1"/>
</dbReference>
<accession>A0A4Z0FAY6</accession>
<evidence type="ECO:0000256" key="4">
    <source>
        <dbReference type="ARBA" id="ARBA00022490"/>
    </source>
</evidence>
<evidence type="ECO:0000256" key="5">
    <source>
        <dbReference type="ARBA" id="ARBA00022679"/>
    </source>
</evidence>
<evidence type="ECO:0000256" key="6">
    <source>
        <dbReference type="ARBA" id="ARBA00022691"/>
    </source>
</evidence>
<keyword evidence="4 13" id="KW-0963">Cytoplasm</keyword>
<proteinExistence type="inferred from homology"/>
<dbReference type="PANTHER" id="PTHR30307:SF0">
    <property type="entry name" value="S-ADENOSYLMETHIONINE:TRNA RIBOSYLTRANSFERASE-ISOMERASE"/>
    <property type="match status" value="1"/>
</dbReference>
<evidence type="ECO:0000256" key="12">
    <source>
        <dbReference type="ARBA" id="ARBA00076160"/>
    </source>
</evidence>
<keyword evidence="5 13" id="KW-0808">Transferase</keyword>
<evidence type="ECO:0000256" key="3">
    <source>
        <dbReference type="ARBA" id="ARBA00011245"/>
    </source>
</evidence>
<gene>
    <name evidence="13 14" type="primary">queA</name>
    <name evidence="14" type="ORF">E4680_06690</name>
</gene>
<dbReference type="AlphaFoldDB" id="A0A4Z0FAY6"/>
<dbReference type="PANTHER" id="PTHR30307">
    <property type="entry name" value="S-ADENOSYLMETHIONINE:TRNA RIBOSYLTRANSFERASE-ISOMERASE"/>
    <property type="match status" value="1"/>
</dbReference>
<dbReference type="GO" id="GO:0051075">
    <property type="term" value="F:S-adenosylmethionine:tRNA ribosyltransferase-isomerase activity"/>
    <property type="evidence" value="ECO:0007669"/>
    <property type="project" value="UniProtKB-EC"/>
</dbReference>
<dbReference type="GO" id="GO:0008616">
    <property type="term" value="P:tRNA queuosine(34) biosynthetic process"/>
    <property type="evidence" value="ECO:0007669"/>
    <property type="project" value="UniProtKB-UniRule"/>
</dbReference>
<dbReference type="InterPro" id="IPR003699">
    <property type="entry name" value="QueA"/>
</dbReference>
<dbReference type="OrthoDB" id="9805933at2"/>
<dbReference type="Gene3D" id="2.40.10.240">
    <property type="entry name" value="QueA-like"/>
    <property type="match status" value="1"/>
</dbReference>
<keyword evidence="14" id="KW-0413">Isomerase</keyword>
<dbReference type="InterPro" id="IPR036100">
    <property type="entry name" value="QueA_sf"/>
</dbReference>
<dbReference type="HAMAP" id="MF_00113">
    <property type="entry name" value="QueA"/>
    <property type="match status" value="1"/>
</dbReference>
<keyword evidence="15" id="KW-1185">Reference proteome</keyword>
<organism evidence="14 15">
    <name type="scientific">Candidatus Macondimonas diazotrophica</name>
    <dbReference type="NCBI Taxonomy" id="2305248"/>
    <lineage>
        <taxon>Bacteria</taxon>
        <taxon>Pseudomonadati</taxon>
        <taxon>Pseudomonadota</taxon>
        <taxon>Gammaproteobacteria</taxon>
        <taxon>Chromatiales</taxon>
        <taxon>Ectothiorhodospiraceae</taxon>
        <taxon>Candidatus Macondimonas</taxon>
    </lineage>
</organism>
<comment type="caution">
    <text evidence="14">The sequence shown here is derived from an EMBL/GenBank/DDBJ whole genome shotgun (WGS) entry which is preliminary data.</text>
</comment>
<dbReference type="Pfam" id="PF02547">
    <property type="entry name" value="Queuosine_synth"/>
    <property type="match status" value="1"/>
</dbReference>
<evidence type="ECO:0000256" key="10">
    <source>
        <dbReference type="ARBA" id="ARBA00066503"/>
    </source>
</evidence>
<evidence type="ECO:0000256" key="13">
    <source>
        <dbReference type="HAMAP-Rule" id="MF_00113"/>
    </source>
</evidence>
<protein>
    <recommendedName>
        <fullName evidence="11 13">S-adenosylmethionine:tRNA ribosyltransferase-isomerase</fullName>
        <ecNumber evidence="10 13">2.4.99.17</ecNumber>
    </recommendedName>
    <alternativeName>
        <fullName evidence="12 13">Queuosine biosynthesis protein QueA</fullName>
    </alternativeName>
</protein>
<dbReference type="EC" id="2.4.99.17" evidence="10 13"/>
<evidence type="ECO:0000256" key="2">
    <source>
        <dbReference type="ARBA" id="ARBA00004691"/>
    </source>
</evidence>
<dbReference type="EMBL" id="SRIO01000007">
    <property type="protein sequence ID" value="TFZ82648.1"/>
    <property type="molecule type" value="Genomic_DNA"/>
</dbReference>
<dbReference type="UniPathway" id="UPA00392"/>
<dbReference type="InterPro" id="IPR042119">
    <property type="entry name" value="QueA_dom2"/>
</dbReference>
<dbReference type="Gene3D" id="3.40.1780.10">
    <property type="entry name" value="QueA-like"/>
    <property type="match status" value="1"/>
</dbReference>
<dbReference type="InterPro" id="IPR042118">
    <property type="entry name" value="QueA_dom1"/>
</dbReference>
<keyword evidence="6 13" id="KW-0949">S-adenosyl-L-methionine</keyword>